<organism evidence="1 2">
    <name type="scientific">Choristoneura fumiferana</name>
    <name type="common">Spruce budworm moth</name>
    <name type="synonym">Archips fumiferana</name>
    <dbReference type="NCBI Taxonomy" id="7141"/>
    <lineage>
        <taxon>Eukaryota</taxon>
        <taxon>Metazoa</taxon>
        <taxon>Ecdysozoa</taxon>
        <taxon>Arthropoda</taxon>
        <taxon>Hexapoda</taxon>
        <taxon>Insecta</taxon>
        <taxon>Pterygota</taxon>
        <taxon>Neoptera</taxon>
        <taxon>Endopterygota</taxon>
        <taxon>Lepidoptera</taxon>
        <taxon>Glossata</taxon>
        <taxon>Ditrysia</taxon>
        <taxon>Tortricoidea</taxon>
        <taxon>Tortricidae</taxon>
        <taxon>Tortricinae</taxon>
        <taxon>Choristoneura</taxon>
    </lineage>
</organism>
<protein>
    <submittedName>
        <fullName evidence="1">Uncharacterized protein</fullName>
    </submittedName>
</protein>
<evidence type="ECO:0000313" key="1">
    <source>
        <dbReference type="EMBL" id="KAI8427125.1"/>
    </source>
</evidence>
<accession>A0ACC0JSS5</accession>
<gene>
    <name evidence="1" type="ORF">MSG28_014747</name>
</gene>
<reference evidence="1 2" key="1">
    <citation type="journal article" date="2022" name="Genome Biol. Evol.">
        <title>The Spruce Budworm Genome: Reconstructing the Evolutionary History of Antifreeze Proteins.</title>
        <authorList>
            <person name="Beliveau C."/>
            <person name="Gagne P."/>
            <person name="Picq S."/>
            <person name="Vernygora O."/>
            <person name="Keeling C.I."/>
            <person name="Pinkney K."/>
            <person name="Doucet D."/>
            <person name="Wen F."/>
            <person name="Johnston J.S."/>
            <person name="Maaroufi H."/>
            <person name="Boyle B."/>
            <person name="Laroche J."/>
            <person name="Dewar K."/>
            <person name="Juretic N."/>
            <person name="Blackburn G."/>
            <person name="Nisole A."/>
            <person name="Brunet B."/>
            <person name="Brandao M."/>
            <person name="Lumley L."/>
            <person name="Duan J."/>
            <person name="Quan G."/>
            <person name="Lucarotti C.J."/>
            <person name="Roe A.D."/>
            <person name="Sperling F.A.H."/>
            <person name="Levesque R.C."/>
            <person name="Cusson M."/>
        </authorList>
    </citation>
    <scope>NUCLEOTIDE SEQUENCE [LARGE SCALE GENOMIC DNA]</scope>
    <source>
        <strain evidence="1">Glfc:IPQL:Cfum</strain>
    </source>
</reference>
<dbReference type="Proteomes" id="UP001064048">
    <property type="component" value="Chromosome 26"/>
</dbReference>
<comment type="caution">
    <text evidence="1">The sequence shown here is derived from an EMBL/GenBank/DDBJ whole genome shotgun (WGS) entry which is preliminary data.</text>
</comment>
<dbReference type="EMBL" id="CM046126">
    <property type="protein sequence ID" value="KAI8427125.1"/>
    <property type="molecule type" value="Genomic_DNA"/>
</dbReference>
<sequence length="153" mass="17271">MSVEENPLYLDICHQLDAFCKRVEDKVDKDQQQLKARKKNTELEEKLAQEIKKNMELTQQLSELSSRCSELDRLCAMFPAQLTISDNDQARLDKAKLVLRIRHNYVVKSESRKLLQPFSLPGDASAALWALAATVAAPDQTVTGSHQSNIDDS</sequence>
<name>A0ACC0JSS5_CHOFU</name>
<keyword evidence="2" id="KW-1185">Reference proteome</keyword>
<evidence type="ECO:0000313" key="2">
    <source>
        <dbReference type="Proteomes" id="UP001064048"/>
    </source>
</evidence>
<proteinExistence type="predicted"/>